<accession>A0ACB9SAN6</accession>
<dbReference type="EMBL" id="CM042880">
    <property type="protein sequence ID" value="KAI4387581.1"/>
    <property type="molecule type" value="Genomic_DNA"/>
</dbReference>
<keyword evidence="2" id="KW-1185">Reference proteome</keyword>
<sequence length="190" mass="21283">MNSTGEGHQMPGKIVLGGTFRAFSNSSFYHLMKRIEQVSTRNNNHFKILRTNQCILIEILTLIAYLLEQVIMEQAGVFGCVGNVDFFEKENTIYPPTVNDEQMFKHVRKVAVDLVGQDSFRVVPPMMGAEDFSFYSETIPAAFFYVGIRNETLGSIHTGHSPYFMVDEDALPIGAAAHAATAERYLIEHG</sequence>
<name>A0ACB9SAN6_9MYRT</name>
<evidence type="ECO:0000313" key="1">
    <source>
        <dbReference type="EMBL" id="KAI4387581.1"/>
    </source>
</evidence>
<dbReference type="Proteomes" id="UP001057402">
    <property type="component" value="Chromosome 1"/>
</dbReference>
<organism evidence="1 2">
    <name type="scientific">Melastoma candidum</name>
    <dbReference type="NCBI Taxonomy" id="119954"/>
    <lineage>
        <taxon>Eukaryota</taxon>
        <taxon>Viridiplantae</taxon>
        <taxon>Streptophyta</taxon>
        <taxon>Embryophyta</taxon>
        <taxon>Tracheophyta</taxon>
        <taxon>Spermatophyta</taxon>
        <taxon>Magnoliopsida</taxon>
        <taxon>eudicotyledons</taxon>
        <taxon>Gunneridae</taxon>
        <taxon>Pentapetalae</taxon>
        <taxon>rosids</taxon>
        <taxon>malvids</taxon>
        <taxon>Myrtales</taxon>
        <taxon>Melastomataceae</taxon>
        <taxon>Melastomatoideae</taxon>
        <taxon>Melastomateae</taxon>
        <taxon>Melastoma</taxon>
    </lineage>
</organism>
<reference evidence="2" key="1">
    <citation type="journal article" date="2023" name="Front. Plant Sci.">
        <title>Chromosomal-level genome assembly of Melastoma candidum provides insights into trichome evolution.</title>
        <authorList>
            <person name="Zhong Y."/>
            <person name="Wu W."/>
            <person name="Sun C."/>
            <person name="Zou P."/>
            <person name="Liu Y."/>
            <person name="Dai S."/>
            <person name="Zhou R."/>
        </authorList>
    </citation>
    <scope>NUCLEOTIDE SEQUENCE [LARGE SCALE GENOMIC DNA]</scope>
</reference>
<gene>
    <name evidence="1" type="ORF">MLD38_000007</name>
</gene>
<evidence type="ECO:0000313" key="2">
    <source>
        <dbReference type="Proteomes" id="UP001057402"/>
    </source>
</evidence>
<protein>
    <submittedName>
        <fullName evidence="1">Uncharacterized protein</fullName>
    </submittedName>
</protein>
<proteinExistence type="predicted"/>
<comment type="caution">
    <text evidence="1">The sequence shown here is derived from an EMBL/GenBank/DDBJ whole genome shotgun (WGS) entry which is preliminary data.</text>
</comment>